<evidence type="ECO:0000313" key="3">
    <source>
        <dbReference type="Proteomes" id="UP000215355"/>
    </source>
</evidence>
<keyword evidence="1" id="KW-0812">Transmembrane</keyword>
<gene>
    <name evidence="2" type="ORF">SAMEA4412673_01957</name>
</gene>
<feature type="transmembrane region" description="Helical" evidence="1">
    <location>
        <begin position="96"/>
        <end position="114"/>
    </location>
</feature>
<reference evidence="2 3" key="1">
    <citation type="submission" date="2017-06" db="EMBL/GenBank/DDBJ databases">
        <authorList>
            <consortium name="Pathogen Informatics"/>
        </authorList>
    </citation>
    <scope>NUCLEOTIDE SEQUENCE [LARGE SCALE GENOMIC DNA]</scope>
    <source>
        <strain evidence="2 3">NCTC12149</strain>
    </source>
</reference>
<accession>A0AAJ5C0F1</accession>
<protein>
    <submittedName>
        <fullName evidence="2">Uncharacterized protein</fullName>
    </submittedName>
</protein>
<dbReference type="AlphaFoldDB" id="A0AAJ5C0F1"/>
<evidence type="ECO:0000313" key="2">
    <source>
        <dbReference type="EMBL" id="SNV50113.1"/>
    </source>
</evidence>
<evidence type="ECO:0000256" key="1">
    <source>
        <dbReference type="SAM" id="Phobius"/>
    </source>
</evidence>
<sequence>MVLKNVLLINAISSGMTGLLIALNSKLVASIFKVSNTGPIIGVGIFLVIFSLFVLFTVFMHLQDKAWTKFIIGIDITWVLLSVIATALLYSSISMVGSTIILAVAAWVGLMAYLQTKTLNKV</sequence>
<dbReference type="Proteomes" id="UP000215355">
    <property type="component" value="Chromosome 1"/>
</dbReference>
<feature type="transmembrane region" description="Helical" evidence="1">
    <location>
        <begin position="70"/>
        <end position="90"/>
    </location>
</feature>
<feature type="transmembrane region" description="Helical" evidence="1">
    <location>
        <begin position="38"/>
        <end position="58"/>
    </location>
</feature>
<dbReference type="EMBL" id="LT906468">
    <property type="protein sequence ID" value="SNV50113.1"/>
    <property type="molecule type" value="Genomic_DNA"/>
</dbReference>
<organism evidence="2 3">
    <name type="scientific">Sphingobacterium mizutaii</name>
    <dbReference type="NCBI Taxonomy" id="1010"/>
    <lineage>
        <taxon>Bacteria</taxon>
        <taxon>Pseudomonadati</taxon>
        <taxon>Bacteroidota</taxon>
        <taxon>Sphingobacteriia</taxon>
        <taxon>Sphingobacteriales</taxon>
        <taxon>Sphingobacteriaceae</taxon>
        <taxon>Sphingobacterium</taxon>
    </lineage>
</organism>
<feature type="transmembrane region" description="Helical" evidence="1">
    <location>
        <begin position="7"/>
        <end position="32"/>
    </location>
</feature>
<dbReference type="KEGG" id="smiz:4412673_01957"/>
<proteinExistence type="predicted"/>
<dbReference type="RefSeq" id="WP_093096168.1">
    <property type="nucleotide sequence ID" value="NZ_FNGK01000001.1"/>
</dbReference>
<keyword evidence="1" id="KW-0472">Membrane</keyword>
<name>A0AAJ5C0F1_9SPHI</name>
<keyword evidence="1" id="KW-1133">Transmembrane helix</keyword>